<proteinExistence type="predicted"/>
<gene>
    <name evidence="1" type="ORF">M9H77_19501</name>
</gene>
<organism evidence="1 2">
    <name type="scientific">Catharanthus roseus</name>
    <name type="common">Madagascar periwinkle</name>
    <name type="synonym">Vinca rosea</name>
    <dbReference type="NCBI Taxonomy" id="4058"/>
    <lineage>
        <taxon>Eukaryota</taxon>
        <taxon>Viridiplantae</taxon>
        <taxon>Streptophyta</taxon>
        <taxon>Embryophyta</taxon>
        <taxon>Tracheophyta</taxon>
        <taxon>Spermatophyta</taxon>
        <taxon>Magnoliopsida</taxon>
        <taxon>eudicotyledons</taxon>
        <taxon>Gunneridae</taxon>
        <taxon>Pentapetalae</taxon>
        <taxon>asterids</taxon>
        <taxon>lamiids</taxon>
        <taxon>Gentianales</taxon>
        <taxon>Apocynaceae</taxon>
        <taxon>Rauvolfioideae</taxon>
        <taxon>Vinceae</taxon>
        <taxon>Catharanthinae</taxon>
        <taxon>Catharanthus</taxon>
    </lineage>
</organism>
<protein>
    <submittedName>
        <fullName evidence="1">Uncharacterized protein</fullName>
    </submittedName>
</protein>
<accession>A0ACC0BAJ1</accession>
<dbReference type="Proteomes" id="UP001060085">
    <property type="component" value="Linkage Group LG04"/>
</dbReference>
<evidence type="ECO:0000313" key="1">
    <source>
        <dbReference type="EMBL" id="KAI5669648.1"/>
    </source>
</evidence>
<evidence type="ECO:0000313" key="2">
    <source>
        <dbReference type="Proteomes" id="UP001060085"/>
    </source>
</evidence>
<comment type="caution">
    <text evidence="1">The sequence shown here is derived from an EMBL/GenBank/DDBJ whole genome shotgun (WGS) entry which is preliminary data.</text>
</comment>
<name>A0ACC0BAJ1_CATRO</name>
<sequence>MEHNHMTEGETEKLETMNDIEQSLTSAAIEGNLVTLEKLFEQDPLILDKSALKCSDKTPLHIAAIFGHVNFTQKITELSSDMCFARDKDGRNPLHIAAIKGKGEVLKVLVEARPLAAREKTDGGATILHLCVKYNQLEALKIVVEVIKDFEFLNAKNDDGLTILHLAVLDQQIETVRYLVDNNIDVNAKNASGKTALDILEGKNMNAEIAKILQDSKALRSKEMSNTGWLDKKRDAIMIVATLIATFAFQAGLNPAGGVWQDDLFPSDLIQNNNGSPSPSPWRIPHRAGEAIMAYYRPKYFRYFVRANTVAFVSSLSTILLLISGLPFKRRFFMWFLMVIMWLTITSVALTYGISIMMVTPKGHRKTLSHVIETAVTVWCIVMSLLLLGNTIRLIRKWINGGGFKKFDSRIGNSGIQARSQE</sequence>
<keyword evidence="2" id="KW-1185">Reference proteome</keyword>
<dbReference type="EMBL" id="CM044704">
    <property type="protein sequence ID" value="KAI5669648.1"/>
    <property type="molecule type" value="Genomic_DNA"/>
</dbReference>
<reference evidence="2" key="1">
    <citation type="journal article" date="2023" name="Nat. Plants">
        <title>Single-cell RNA sequencing provides a high-resolution roadmap for understanding the multicellular compartmentation of specialized metabolism.</title>
        <authorList>
            <person name="Sun S."/>
            <person name="Shen X."/>
            <person name="Li Y."/>
            <person name="Li Y."/>
            <person name="Wang S."/>
            <person name="Li R."/>
            <person name="Zhang H."/>
            <person name="Shen G."/>
            <person name="Guo B."/>
            <person name="Wei J."/>
            <person name="Xu J."/>
            <person name="St-Pierre B."/>
            <person name="Chen S."/>
            <person name="Sun C."/>
        </authorList>
    </citation>
    <scope>NUCLEOTIDE SEQUENCE [LARGE SCALE GENOMIC DNA]</scope>
</reference>